<dbReference type="GO" id="GO:0008177">
    <property type="term" value="F:succinate dehydrogenase (quinone) activity"/>
    <property type="evidence" value="ECO:0007669"/>
    <property type="project" value="UniProtKB-EC"/>
</dbReference>
<comment type="catalytic activity">
    <reaction evidence="11">
        <text>a menaquinone + succinate = a menaquinol + fumarate</text>
        <dbReference type="Rhea" id="RHEA:27834"/>
        <dbReference type="Rhea" id="RHEA-COMP:9537"/>
        <dbReference type="Rhea" id="RHEA-COMP:9539"/>
        <dbReference type="ChEBI" id="CHEBI:16374"/>
        <dbReference type="ChEBI" id="CHEBI:18151"/>
        <dbReference type="ChEBI" id="CHEBI:29806"/>
        <dbReference type="ChEBI" id="CHEBI:30031"/>
        <dbReference type="EC" id="1.3.5.1"/>
    </reaction>
</comment>
<keyword evidence="8 11" id="KW-0408">Iron</keyword>
<evidence type="ECO:0000256" key="4">
    <source>
        <dbReference type="ARBA" id="ARBA00022532"/>
    </source>
</evidence>
<feature type="domain" description="2Fe-2S ferredoxin-type" evidence="12">
    <location>
        <begin position="3"/>
        <end position="96"/>
    </location>
</feature>
<dbReference type="SUPFAM" id="SSF54292">
    <property type="entry name" value="2Fe-2S ferredoxin-like"/>
    <property type="match status" value="1"/>
</dbReference>
<dbReference type="EC" id="1.3.5.1" evidence="11"/>
<evidence type="ECO:0000256" key="1">
    <source>
        <dbReference type="ARBA" id="ARBA00005163"/>
    </source>
</evidence>
<keyword evidence="3 11" id="KW-0004">4Fe-4S</keyword>
<evidence type="ECO:0000259" key="12">
    <source>
        <dbReference type="PROSITE" id="PS51085"/>
    </source>
</evidence>
<protein>
    <recommendedName>
        <fullName evidence="11">Fumarate reductase iron-sulfur subunit</fullName>
        <ecNumber evidence="11">1.3.5.1</ecNumber>
    </recommendedName>
</protein>
<dbReference type="InterPro" id="IPR036010">
    <property type="entry name" value="2Fe-2S_ferredoxin-like_sf"/>
</dbReference>
<keyword evidence="6 11" id="KW-0479">Metal-binding</keyword>
<dbReference type="GO" id="GO:0006099">
    <property type="term" value="P:tricarboxylic acid cycle"/>
    <property type="evidence" value="ECO:0007669"/>
    <property type="project" value="UniProtKB-KW"/>
</dbReference>
<dbReference type="GO" id="GO:0022904">
    <property type="term" value="P:respiratory electron transport chain"/>
    <property type="evidence" value="ECO:0007669"/>
    <property type="project" value="TreeGrafter"/>
</dbReference>
<evidence type="ECO:0000256" key="6">
    <source>
        <dbReference type="ARBA" id="ARBA00022723"/>
    </source>
</evidence>
<dbReference type="GO" id="GO:0051538">
    <property type="term" value="F:3 iron, 4 sulfur cluster binding"/>
    <property type="evidence" value="ECO:0007669"/>
    <property type="project" value="UniProtKB-KW"/>
</dbReference>
<feature type="domain" description="4Fe-4S ferredoxin-type" evidence="13">
    <location>
        <begin position="157"/>
        <end position="186"/>
    </location>
</feature>
<comment type="cofactor">
    <cofactor evidence="11">
        <name>[4Fe-4S] cluster</name>
        <dbReference type="ChEBI" id="CHEBI:49883"/>
    </cofactor>
    <text evidence="11">Binds 1 [4Fe-4S] cluster.</text>
</comment>
<dbReference type="FunFam" id="1.10.1060.10:FF:000003">
    <property type="entry name" value="Succinate dehydrogenase iron-sulfur subunit"/>
    <property type="match status" value="1"/>
</dbReference>
<keyword evidence="9 11" id="KW-0411">Iron-sulfur</keyword>
<evidence type="ECO:0000256" key="5">
    <source>
        <dbReference type="ARBA" id="ARBA00022714"/>
    </source>
</evidence>
<dbReference type="SUPFAM" id="SSF46548">
    <property type="entry name" value="alpha-helical ferredoxin"/>
    <property type="match status" value="1"/>
</dbReference>
<dbReference type="AlphaFoldDB" id="A0A6H9Z7J3"/>
<dbReference type="PROSITE" id="PS00197">
    <property type="entry name" value="2FE2S_FER_1"/>
    <property type="match status" value="1"/>
</dbReference>
<comment type="similarity">
    <text evidence="2 11">Belongs to the succinate dehydrogenase/fumarate reductase iron-sulfur protein family.</text>
</comment>
<dbReference type="RefSeq" id="WP_151557027.1">
    <property type="nucleotide sequence ID" value="NZ_WBMT01000001.1"/>
</dbReference>
<evidence type="ECO:0000256" key="8">
    <source>
        <dbReference type="ARBA" id="ARBA00023004"/>
    </source>
</evidence>
<dbReference type="GO" id="GO:0051537">
    <property type="term" value="F:2 iron, 2 sulfur cluster binding"/>
    <property type="evidence" value="ECO:0007669"/>
    <property type="project" value="UniProtKB-KW"/>
</dbReference>
<dbReference type="GO" id="GO:0046872">
    <property type="term" value="F:metal ion binding"/>
    <property type="evidence" value="ECO:0007669"/>
    <property type="project" value="UniProtKB-KW"/>
</dbReference>
<dbReference type="InterPro" id="IPR050573">
    <property type="entry name" value="SDH/FRD_Iron-Sulfur"/>
</dbReference>
<dbReference type="PROSITE" id="PS51379">
    <property type="entry name" value="4FE4S_FER_2"/>
    <property type="match status" value="1"/>
</dbReference>
<dbReference type="InterPro" id="IPR017900">
    <property type="entry name" value="4Fe4S_Fe_S_CS"/>
</dbReference>
<dbReference type="Pfam" id="PF13183">
    <property type="entry name" value="Fer4_8"/>
    <property type="match status" value="1"/>
</dbReference>
<dbReference type="NCBIfam" id="NF004616">
    <property type="entry name" value="PRK05950.1"/>
    <property type="match status" value="1"/>
</dbReference>
<dbReference type="InterPro" id="IPR025192">
    <property type="entry name" value="Succ_DH/fum_Rdtase_N"/>
</dbReference>
<evidence type="ECO:0000313" key="15">
    <source>
        <dbReference type="Proteomes" id="UP000468735"/>
    </source>
</evidence>
<evidence type="ECO:0000256" key="3">
    <source>
        <dbReference type="ARBA" id="ARBA00022485"/>
    </source>
</evidence>
<evidence type="ECO:0000256" key="10">
    <source>
        <dbReference type="ARBA" id="ARBA00023291"/>
    </source>
</evidence>
<dbReference type="Gene3D" id="1.10.1060.10">
    <property type="entry name" value="Alpha-helical ferredoxin"/>
    <property type="match status" value="1"/>
</dbReference>
<dbReference type="Gene3D" id="3.10.20.30">
    <property type="match status" value="1"/>
</dbReference>
<proteinExistence type="inferred from homology"/>
<keyword evidence="15" id="KW-1185">Reference proteome</keyword>
<dbReference type="NCBIfam" id="TIGR00384">
    <property type="entry name" value="dhsB"/>
    <property type="match status" value="1"/>
</dbReference>
<keyword evidence="5 11" id="KW-0001">2Fe-2S</keyword>
<evidence type="ECO:0000256" key="9">
    <source>
        <dbReference type="ARBA" id="ARBA00023014"/>
    </source>
</evidence>
<evidence type="ECO:0000256" key="7">
    <source>
        <dbReference type="ARBA" id="ARBA00023002"/>
    </source>
</evidence>
<keyword evidence="4" id="KW-0816">Tricarboxylic acid cycle</keyword>
<dbReference type="InterPro" id="IPR006058">
    <property type="entry name" value="2Fe2S_fd_BS"/>
</dbReference>
<comment type="pathway">
    <text evidence="1">Carbohydrate metabolism; tricarboxylic acid cycle.</text>
</comment>
<dbReference type="OrthoDB" id="9804391at2"/>
<dbReference type="GO" id="GO:0009055">
    <property type="term" value="F:electron transfer activity"/>
    <property type="evidence" value="ECO:0007669"/>
    <property type="project" value="InterPro"/>
</dbReference>
<keyword evidence="10 11" id="KW-0003">3Fe-4S</keyword>
<evidence type="ECO:0000256" key="2">
    <source>
        <dbReference type="ARBA" id="ARBA00009433"/>
    </source>
</evidence>
<keyword evidence="7 14" id="KW-0560">Oxidoreductase</keyword>
<dbReference type="PROSITE" id="PS51085">
    <property type="entry name" value="2FE2S_FER_2"/>
    <property type="match status" value="1"/>
</dbReference>
<dbReference type="EMBL" id="WBMT01000001">
    <property type="protein sequence ID" value="KAB2352326.1"/>
    <property type="molecule type" value="Genomic_DNA"/>
</dbReference>
<name>A0A6H9Z7J3_9ACTN</name>
<dbReference type="InterPro" id="IPR012675">
    <property type="entry name" value="Beta-grasp_dom_sf"/>
</dbReference>
<reference evidence="14 15" key="1">
    <citation type="submission" date="2019-09" db="EMBL/GenBank/DDBJ databases">
        <title>Actinomadura physcomitrii sp. nov., a novel actinomycete isolated from moss [Physcomitrium sphaericum (Ludw) Fuernr].</title>
        <authorList>
            <person name="Zhuang X."/>
            <person name="Liu C."/>
        </authorList>
    </citation>
    <scope>NUCLEOTIDE SEQUENCE [LARGE SCALE GENOMIC DNA]</scope>
    <source>
        <strain evidence="14 15">HMC1</strain>
    </source>
</reference>
<dbReference type="PROSITE" id="PS00198">
    <property type="entry name" value="4FE4S_FER_1"/>
    <property type="match status" value="1"/>
</dbReference>
<organism evidence="14 15">
    <name type="scientific">Actinomadura rudentiformis</name>
    <dbReference type="NCBI Taxonomy" id="359158"/>
    <lineage>
        <taxon>Bacteria</taxon>
        <taxon>Bacillati</taxon>
        <taxon>Actinomycetota</taxon>
        <taxon>Actinomycetes</taxon>
        <taxon>Streptosporangiales</taxon>
        <taxon>Thermomonosporaceae</taxon>
        <taxon>Actinomadura</taxon>
    </lineage>
</organism>
<dbReference type="PANTHER" id="PTHR11921">
    <property type="entry name" value="SUCCINATE DEHYDROGENASE IRON-SULFUR PROTEIN"/>
    <property type="match status" value="1"/>
</dbReference>
<dbReference type="InterPro" id="IPR017896">
    <property type="entry name" value="4Fe4S_Fe-S-bd"/>
</dbReference>
<dbReference type="Proteomes" id="UP000468735">
    <property type="component" value="Unassembled WGS sequence"/>
</dbReference>
<gene>
    <name evidence="14" type="primary">sdhB</name>
    <name evidence="14" type="ORF">F8566_01105</name>
</gene>
<sequence length="264" mass="29129">MAERITLQVSRYRPENDAEPVTQEYEIPLRKAWSVLDGLNHVKDHIDGTLSFRWSCRMGICGSCGMTVNGDPHLGCAAFLTDYAPGPVRVEPLRNFPVIRDLVVEIGDFMRKLPKVKPWLIRTDTAETGTAEAEAAEIGTAEIGTAEREFPQTPAEMDEYHRYSMCINCMLCYSACPVVGLEEDFLGPAAIAIAQRYNLDSRDQGAAERFDVLSSAAGVWDCTFVGECTTACPKGVDPAGAIQRYKLTAAMESLKAFVLPRRAR</sequence>
<accession>A0A6H9Z7J3</accession>
<comment type="cofactor">
    <cofactor evidence="11">
        <name>[3Fe-4S] cluster</name>
        <dbReference type="ChEBI" id="CHEBI:21137"/>
    </cofactor>
    <text evidence="11">Binds 1 [3Fe-4S] cluster.</text>
</comment>
<comment type="cofactor">
    <cofactor evidence="11">
        <name>[2Fe-2S] cluster</name>
        <dbReference type="ChEBI" id="CHEBI:190135"/>
    </cofactor>
    <text evidence="11">Binds 1 [2Fe-2S] cluster.</text>
</comment>
<comment type="caution">
    <text evidence="14">The sequence shown here is derived from an EMBL/GenBank/DDBJ whole genome shotgun (WGS) entry which is preliminary data.</text>
</comment>
<evidence type="ECO:0000256" key="11">
    <source>
        <dbReference type="RuleBase" id="RU361237"/>
    </source>
</evidence>
<evidence type="ECO:0000259" key="13">
    <source>
        <dbReference type="PROSITE" id="PS51379"/>
    </source>
</evidence>
<dbReference type="InterPro" id="IPR004489">
    <property type="entry name" value="Succ_DH/fum_Rdtase_Fe-S"/>
</dbReference>
<dbReference type="InterPro" id="IPR001041">
    <property type="entry name" value="2Fe-2S_ferredoxin-type"/>
</dbReference>
<dbReference type="PANTHER" id="PTHR11921:SF29">
    <property type="entry name" value="SUCCINATE DEHYDROGENASE [UBIQUINONE] IRON-SULFUR SUBUNIT, MITOCHONDRIAL"/>
    <property type="match status" value="1"/>
</dbReference>
<evidence type="ECO:0000313" key="14">
    <source>
        <dbReference type="EMBL" id="KAB2352326.1"/>
    </source>
</evidence>
<dbReference type="GO" id="GO:0051539">
    <property type="term" value="F:4 iron, 4 sulfur cluster binding"/>
    <property type="evidence" value="ECO:0007669"/>
    <property type="project" value="UniProtKB-KW"/>
</dbReference>
<dbReference type="Pfam" id="PF13085">
    <property type="entry name" value="Fer2_3"/>
    <property type="match status" value="1"/>
</dbReference>
<dbReference type="InterPro" id="IPR009051">
    <property type="entry name" value="Helical_ferredxn"/>
</dbReference>